<name>A0A3D8LDL4_9BACT</name>
<dbReference type="InterPro" id="IPR000086">
    <property type="entry name" value="NUDIX_hydrolase_dom"/>
</dbReference>
<accession>A0A3D8LDL4</accession>
<dbReference type="SUPFAM" id="SSF55811">
    <property type="entry name" value="Nudix"/>
    <property type="match status" value="1"/>
</dbReference>
<evidence type="ECO:0000259" key="1">
    <source>
        <dbReference type="PROSITE" id="PS51462"/>
    </source>
</evidence>
<dbReference type="OrthoDB" id="9786141at2"/>
<dbReference type="CDD" id="cd18873">
    <property type="entry name" value="NUDIX_NadM_like"/>
    <property type="match status" value="1"/>
</dbReference>
<comment type="caution">
    <text evidence="2">The sequence shown here is derived from an EMBL/GenBank/DDBJ whole genome shotgun (WGS) entry which is preliminary data.</text>
</comment>
<protein>
    <submittedName>
        <fullName evidence="2">NUDIX domain-containing protein</fullName>
    </submittedName>
</protein>
<dbReference type="PROSITE" id="PS51462">
    <property type="entry name" value="NUDIX"/>
    <property type="match status" value="1"/>
</dbReference>
<reference evidence="3" key="1">
    <citation type="submission" date="2018-08" db="EMBL/GenBank/DDBJ databases">
        <authorList>
            <person name="Liu Z.-W."/>
            <person name="Du Z.-J."/>
        </authorList>
    </citation>
    <scope>NUCLEOTIDE SEQUENCE [LARGE SCALE GENOMIC DNA]</scope>
    <source>
        <strain evidence="3">H4X</strain>
    </source>
</reference>
<dbReference type="InterPro" id="IPR036388">
    <property type="entry name" value="WH-like_DNA-bd_sf"/>
</dbReference>
<dbReference type="Pfam" id="PF21906">
    <property type="entry name" value="WHD_NrtR"/>
    <property type="match status" value="1"/>
</dbReference>
<dbReference type="SUPFAM" id="SSF46785">
    <property type="entry name" value="Winged helix' DNA-binding domain"/>
    <property type="match status" value="1"/>
</dbReference>
<dbReference type="PANTHER" id="PTHR43736:SF4">
    <property type="entry name" value="SLR1690 PROTEIN"/>
    <property type="match status" value="1"/>
</dbReference>
<dbReference type="InterPro" id="IPR054105">
    <property type="entry name" value="WHD_NrtR"/>
</dbReference>
<dbReference type="Proteomes" id="UP000256708">
    <property type="component" value="Unassembled WGS sequence"/>
</dbReference>
<dbReference type="RefSeq" id="WP_115565382.1">
    <property type="nucleotide sequence ID" value="NZ_QRGR01000009.1"/>
</dbReference>
<organism evidence="2 3">
    <name type="scientific">Pontibacter diazotrophicus</name>
    <dbReference type="NCBI Taxonomy" id="1400979"/>
    <lineage>
        <taxon>Bacteria</taxon>
        <taxon>Pseudomonadati</taxon>
        <taxon>Bacteroidota</taxon>
        <taxon>Cytophagia</taxon>
        <taxon>Cytophagales</taxon>
        <taxon>Hymenobacteraceae</taxon>
        <taxon>Pontibacter</taxon>
    </lineage>
</organism>
<dbReference type="Gene3D" id="3.90.79.10">
    <property type="entry name" value="Nucleoside Triphosphate Pyrophosphohydrolase"/>
    <property type="match status" value="1"/>
</dbReference>
<gene>
    <name evidence="2" type="ORF">DXT99_09910</name>
</gene>
<evidence type="ECO:0000313" key="3">
    <source>
        <dbReference type="Proteomes" id="UP000256708"/>
    </source>
</evidence>
<proteinExistence type="predicted"/>
<dbReference type="AlphaFoldDB" id="A0A3D8LDL4"/>
<dbReference type="EMBL" id="QRGR01000009">
    <property type="protein sequence ID" value="RDV15364.1"/>
    <property type="molecule type" value="Genomic_DNA"/>
</dbReference>
<evidence type="ECO:0000313" key="2">
    <source>
        <dbReference type="EMBL" id="RDV15364.1"/>
    </source>
</evidence>
<dbReference type="InterPro" id="IPR015797">
    <property type="entry name" value="NUDIX_hydrolase-like_dom_sf"/>
</dbReference>
<feature type="domain" description="Nudix hydrolase" evidence="1">
    <location>
        <begin position="21"/>
        <end position="167"/>
    </location>
</feature>
<dbReference type="InterPro" id="IPR036390">
    <property type="entry name" value="WH_DNA-bd_sf"/>
</dbReference>
<dbReference type="Pfam" id="PF00293">
    <property type="entry name" value="NUDIX"/>
    <property type="match status" value="1"/>
</dbReference>
<dbReference type="Gene3D" id="1.10.10.10">
    <property type="entry name" value="Winged helix-like DNA-binding domain superfamily/Winged helix DNA-binding domain"/>
    <property type="match status" value="1"/>
</dbReference>
<dbReference type="PANTHER" id="PTHR43736">
    <property type="entry name" value="ADP-RIBOSE PYROPHOSPHATASE"/>
    <property type="match status" value="1"/>
</dbReference>
<sequence length="253" mass="29535">MPDPGNPVEQPDAAQFPLLPQLTLDCIILGFHEDQLRVLLLRWKDTQEWSLPGGPVRQNESVDAAAHRILKERTGLDQLFLQQFHVFGDVVRYNREEIKKKLKHVIDPEKWYERAVSIGYYALVDYSKVSPTPDAFTEECQWWDIKNIPQLLFDHNHIITVALQALRIQLSWQPIGYNLLPEEFTMPELQRLYETILGRTLDPRNFHRKIQGLGIVERLETRRKGGAHKAPYLYRFNKAQYEAMLTEGNLSFS</sequence>
<keyword evidence="3" id="KW-1185">Reference proteome</keyword>